<feature type="compositionally biased region" description="Acidic residues" evidence="4">
    <location>
        <begin position="812"/>
        <end position="833"/>
    </location>
</feature>
<feature type="region of interest" description="Disordered" evidence="4">
    <location>
        <begin position="569"/>
        <end position="663"/>
    </location>
</feature>
<dbReference type="PANTHER" id="PTHR14396:SF10">
    <property type="entry name" value="CLASPIN"/>
    <property type="match status" value="1"/>
</dbReference>
<feature type="region of interest" description="Disordered" evidence="4">
    <location>
        <begin position="1030"/>
        <end position="1065"/>
    </location>
</feature>
<comment type="subcellular location">
    <subcellularLocation>
        <location evidence="1">Nucleus</location>
    </subcellularLocation>
</comment>
<dbReference type="GO" id="GO:0005634">
    <property type="term" value="C:nucleus"/>
    <property type="evidence" value="ECO:0007669"/>
    <property type="project" value="UniProtKB-SubCell"/>
</dbReference>
<feature type="compositionally biased region" description="Acidic residues" evidence="4">
    <location>
        <begin position="639"/>
        <end position="656"/>
    </location>
</feature>
<feature type="region of interest" description="Disordered" evidence="4">
    <location>
        <begin position="55"/>
        <end position="112"/>
    </location>
</feature>
<sequence>MSTDLVNCVFSANKSNESYPTRPVSCDAHVGDLDSDEDAEISFVFRNKRRICDSDEEDLNNSSDQFKKQSFKKHLTNKSESSDEEHTQAEIEGKRDKPKNPQNDDNKNSSKQLKISAKQAMENRQVIKSESNRMLRDKHVTLPYHRPKPLSLKEIMNRRRPTLMPNGTELPLKMNEEQLKHYALQLQQQQKELIELCKSDSEDEQLPAIPQNQDQITNNYKDELDNFSVNINNNNDEELSASKIEIEKNQLESQNTTSEDVDLPSVEFDITETFTMTTESSKTLQNKALVYFNTELPECANTMDSINTELNNTVKESQTSTATGDEKSDYHDVYDTEETKIAEHDSLTKTIEECDEINNSVINCAADHLVETVKTKTSTDNAKEECNINNNADGVNDVNILLENMSEEIEDLDMFNIDSIVDMANKEICDNSVQNISASILVQDHISLNMEPKLRGAPGMVINLDGDEPIVSTKMSGIELLKQRFQYFAKIKTPEDLEKEKEKKLRPGNLHSKLKQELEDKIAEQRYLEWSRRLEEEKREKLEINTINENKVSDGDDILESIEAKLNNDAGFEDKNSSIQESESEEESDPEDIVYKDYNRKKNPLIADEAEESSADDLYEADESEHDSDLEKGSAEVDICSDSDESSESSDEEDINENGKKKSRILKAFEDSDDDDSECIKNVECEDTSIIESILPNCETNINLDDVALMCSGTFSQNLVTSQSCTPVTQSSDTQKINEHDSSLYEEEKGDNEIGPLSPSNGLQSTKVTDFSEASVKKSSVEENLLRTILNEMDEADLDNSKPNKLDFEASVTEDEEEQSENDSEINEDFESDESPKNIVEYDSEENEVEVLKPQKLKRKARDFLEQEAELTSEDEWAGSGDEDEVGLDQMEREEGDDETFNQRKLRNELGQIHMRDVLDQDKREVRLLQELLLEDGDLGEGHRQRKFRWKNADGEEMTGTIPDELNDTQEEEFESEELWRKQRHERETFLRQMKEQDTELFNSNITRNTIIKANLNSKSISNLLMEINASNTNEEEPTTKEKKSTTLSPVKEQSPIFQQQPRSSLLSRGKGTLERLATLATSLAADAEQEPTNMSALASTSKRNFVFSILTPPMKEENKANTTQIQSILQKYLNMKKLCSRWIPHYLTETQKMDCITWCNAMLTGFKEGASNVMWDMVRGAETWAY</sequence>
<feature type="region of interest" description="Disordered" evidence="4">
    <location>
        <begin position="810"/>
        <end position="837"/>
    </location>
</feature>
<evidence type="ECO:0000313" key="5">
    <source>
        <dbReference type="EMBL" id="GBP04000.1"/>
    </source>
</evidence>
<evidence type="ECO:0000313" key="6">
    <source>
        <dbReference type="Proteomes" id="UP000299102"/>
    </source>
</evidence>
<dbReference type="GO" id="GO:0033314">
    <property type="term" value="P:mitotic DNA replication checkpoint signaling"/>
    <property type="evidence" value="ECO:0007669"/>
    <property type="project" value="TreeGrafter"/>
</dbReference>
<feature type="compositionally biased region" description="Basic and acidic residues" evidence="4">
    <location>
        <begin position="80"/>
        <end position="108"/>
    </location>
</feature>
<dbReference type="GO" id="GO:0010997">
    <property type="term" value="F:anaphase-promoting complex binding"/>
    <property type="evidence" value="ECO:0007669"/>
    <property type="project" value="TreeGrafter"/>
</dbReference>
<dbReference type="EMBL" id="BGZK01000012">
    <property type="protein sequence ID" value="GBP04000.1"/>
    <property type="molecule type" value="Genomic_DNA"/>
</dbReference>
<feature type="compositionally biased region" description="Polar residues" evidence="4">
    <location>
        <begin position="1056"/>
        <end position="1065"/>
    </location>
</feature>
<proteinExistence type="predicted"/>
<name>A0A4C1SS22_EUMVA</name>
<feature type="compositionally biased region" description="Polar residues" evidence="4">
    <location>
        <begin position="758"/>
        <end position="769"/>
    </location>
</feature>
<dbReference type="InterPro" id="IPR024146">
    <property type="entry name" value="Claspin"/>
</dbReference>
<dbReference type="GO" id="GO:0007095">
    <property type="term" value="P:mitotic G2 DNA damage checkpoint signaling"/>
    <property type="evidence" value="ECO:0007669"/>
    <property type="project" value="TreeGrafter"/>
</dbReference>
<keyword evidence="3" id="KW-0539">Nucleus</keyword>
<accession>A0A4C1SS22</accession>
<evidence type="ECO:0000256" key="3">
    <source>
        <dbReference type="ARBA" id="ARBA00023242"/>
    </source>
</evidence>
<keyword evidence="2" id="KW-0597">Phosphoprotein</keyword>
<dbReference type="OrthoDB" id="5859781at2759"/>
<comment type="caution">
    <text evidence="5">The sequence shown here is derived from an EMBL/GenBank/DDBJ whole genome shotgun (WGS) entry which is preliminary data.</text>
</comment>
<feature type="compositionally biased region" description="Acidic residues" evidence="4">
    <location>
        <begin position="608"/>
        <end position="626"/>
    </location>
</feature>
<feature type="region of interest" description="Disordered" evidence="4">
    <location>
        <begin position="744"/>
        <end position="774"/>
    </location>
</feature>
<dbReference type="PANTHER" id="PTHR14396">
    <property type="entry name" value="CLASPIN"/>
    <property type="match status" value="1"/>
</dbReference>
<dbReference type="Proteomes" id="UP000299102">
    <property type="component" value="Unassembled WGS sequence"/>
</dbReference>
<dbReference type="AlphaFoldDB" id="A0A4C1SS22"/>
<evidence type="ECO:0000256" key="2">
    <source>
        <dbReference type="ARBA" id="ARBA00022553"/>
    </source>
</evidence>
<protein>
    <submittedName>
        <fullName evidence="5">Claspin</fullName>
    </submittedName>
</protein>
<dbReference type="STRING" id="151549.A0A4C1SS22"/>
<gene>
    <name evidence="5" type="primary">Claspin</name>
    <name evidence="5" type="ORF">EVAR_74774_1</name>
</gene>
<evidence type="ECO:0000256" key="1">
    <source>
        <dbReference type="ARBA" id="ARBA00004123"/>
    </source>
</evidence>
<reference evidence="5 6" key="1">
    <citation type="journal article" date="2019" name="Commun. Biol.">
        <title>The bagworm genome reveals a unique fibroin gene that provides high tensile strength.</title>
        <authorList>
            <person name="Kono N."/>
            <person name="Nakamura H."/>
            <person name="Ohtoshi R."/>
            <person name="Tomita M."/>
            <person name="Numata K."/>
            <person name="Arakawa K."/>
        </authorList>
    </citation>
    <scope>NUCLEOTIDE SEQUENCE [LARGE SCALE GENOMIC DNA]</scope>
</reference>
<organism evidence="5 6">
    <name type="scientific">Eumeta variegata</name>
    <name type="common">Bagworm moth</name>
    <name type="synonym">Eumeta japonica</name>
    <dbReference type="NCBI Taxonomy" id="151549"/>
    <lineage>
        <taxon>Eukaryota</taxon>
        <taxon>Metazoa</taxon>
        <taxon>Ecdysozoa</taxon>
        <taxon>Arthropoda</taxon>
        <taxon>Hexapoda</taxon>
        <taxon>Insecta</taxon>
        <taxon>Pterygota</taxon>
        <taxon>Neoptera</taxon>
        <taxon>Endopterygota</taxon>
        <taxon>Lepidoptera</taxon>
        <taxon>Glossata</taxon>
        <taxon>Ditrysia</taxon>
        <taxon>Tineoidea</taxon>
        <taxon>Psychidae</taxon>
        <taxon>Oiketicinae</taxon>
        <taxon>Eumeta</taxon>
    </lineage>
</organism>
<evidence type="ECO:0000256" key="4">
    <source>
        <dbReference type="SAM" id="MobiDB-lite"/>
    </source>
</evidence>
<keyword evidence="6" id="KW-1185">Reference proteome</keyword>
<feature type="compositionally biased region" description="Acidic residues" evidence="4">
    <location>
        <begin position="582"/>
        <end position="592"/>
    </location>
</feature>